<evidence type="ECO:0000256" key="1">
    <source>
        <dbReference type="SAM" id="SignalP"/>
    </source>
</evidence>
<evidence type="ECO:0000313" key="2">
    <source>
        <dbReference type="EMBL" id="SFC09307.1"/>
    </source>
</evidence>
<reference evidence="2 3" key="1">
    <citation type="submission" date="2016-10" db="EMBL/GenBank/DDBJ databases">
        <authorList>
            <person name="de Groot N.N."/>
        </authorList>
    </citation>
    <scope>NUCLEOTIDE SEQUENCE [LARGE SCALE GENOMIC DNA]</scope>
    <source>
        <strain evidence="2 3">DSM 22900</strain>
    </source>
</reference>
<feature type="chain" id="PRO_5011463861" description="Outer membrane protein beta-barrel domain-containing protein" evidence="1">
    <location>
        <begin position="19"/>
        <end position="585"/>
    </location>
</feature>
<dbReference type="AlphaFoldDB" id="A0A1I1GC42"/>
<name>A0A1I1GC42_9SPHI</name>
<keyword evidence="3" id="KW-1185">Reference proteome</keyword>
<feature type="signal peptide" evidence="1">
    <location>
        <begin position="1"/>
        <end position="18"/>
    </location>
</feature>
<dbReference type="OrthoDB" id="1491176at2"/>
<organism evidence="2 3">
    <name type="scientific">Parapedobacter composti</name>
    <dbReference type="NCBI Taxonomy" id="623281"/>
    <lineage>
        <taxon>Bacteria</taxon>
        <taxon>Pseudomonadati</taxon>
        <taxon>Bacteroidota</taxon>
        <taxon>Sphingobacteriia</taxon>
        <taxon>Sphingobacteriales</taxon>
        <taxon>Sphingobacteriaceae</taxon>
        <taxon>Parapedobacter</taxon>
    </lineage>
</organism>
<dbReference type="Proteomes" id="UP000199577">
    <property type="component" value="Unassembled WGS sequence"/>
</dbReference>
<evidence type="ECO:0008006" key="4">
    <source>
        <dbReference type="Google" id="ProtNLM"/>
    </source>
</evidence>
<keyword evidence="1" id="KW-0732">Signal</keyword>
<evidence type="ECO:0000313" key="3">
    <source>
        <dbReference type="Proteomes" id="UP000199577"/>
    </source>
</evidence>
<protein>
    <recommendedName>
        <fullName evidence="4">Outer membrane protein beta-barrel domain-containing protein</fullName>
    </recommendedName>
</protein>
<accession>A0A1I1GC42</accession>
<dbReference type="RefSeq" id="WP_090972463.1">
    <property type="nucleotide sequence ID" value="NZ_FOLL01000004.1"/>
</dbReference>
<gene>
    <name evidence="2" type="ORF">SAMN05421747_104108</name>
</gene>
<sequence>MKTVNLILILSFWSVALWGQTNFVDSTSWIQYNFQTGSYLKDIKRIKVHTPVVFEIRNINPFAYTVTVTPKDSVVARSSFDKELLEAITNSELQKGAEKLSATQVEVNSSVANQAPELVTADFKNGTDGKSKNQESFNKISEIVKLQEQSWELKEKLQSYQDSLNRIESHISKIGNDTTNAQSKDSAAIAKVKEMEEIRKAEYDTLQSEAKKRLTEIEYKTKKLQKEVNDALKTYESLLSTFIQKYDAFLIDSRYLLRMLRYTNSINAVADNPQLDYNLFKRQFKGDVDRMSAELFKSLNEIDNYKRSHSELADAYFRLIYTPALDSIMEPSGIAKAQAYPNFLKAKADGLSKWFADYAADNIIKQAIWVASILSDSTQYNFHSSPIQPENDLLQFEVKIAKRRPVHPNALYREKNFTYRQPLYGGTRVDFSLGLAASYYWNAPTYELDTESRITKAGPDHMVAPAVLGMVTMSRRRTGYIAWGGSAGLGLDINEGKIQLSNFFIGPTMLLGKSERIFLSLGASLKDVGRLKSGYEYTIGDKLGTEIPPTSDLSSYMAKHYRIGVFASITYSLTKDALAMIKNLR</sequence>
<proteinExistence type="predicted"/>
<dbReference type="EMBL" id="FOLL01000004">
    <property type="protein sequence ID" value="SFC09307.1"/>
    <property type="molecule type" value="Genomic_DNA"/>
</dbReference>